<dbReference type="Pfam" id="PF00106">
    <property type="entry name" value="adh_short"/>
    <property type="match status" value="1"/>
</dbReference>
<proteinExistence type="inferred from homology"/>
<dbReference type="PRINTS" id="PR00081">
    <property type="entry name" value="GDHRDH"/>
</dbReference>
<accession>A0A7W9DL41</accession>
<dbReference type="InterPro" id="IPR002347">
    <property type="entry name" value="SDR_fam"/>
</dbReference>
<dbReference type="RefSeq" id="WP_183869012.1">
    <property type="nucleotide sequence ID" value="NZ_JACHCF010000010.1"/>
</dbReference>
<evidence type="ECO:0000256" key="1">
    <source>
        <dbReference type="ARBA" id="ARBA00006484"/>
    </source>
</evidence>
<dbReference type="SUPFAM" id="SSF51735">
    <property type="entry name" value="NAD(P)-binding Rossmann-fold domains"/>
    <property type="match status" value="1"/>
</dbReference>
<gene>
    <name evidence="4" type="ORF">HDE69_003978</name>
</gene>
<evidence type="ECO:0000313" key="5">
    <source>
        <dbReference type="Proteomes" id="UP000537718"/>
    </source>
</evidence>
<dbReference type="PANTHER" id="PTHR43976:SF16">
    <property type="entry name" value="SHORT-CHAIN DEHYDROGENASE_REDUCTASE FAMILY PROTEIN"/>
    <property type="match status" value="1"/>
</dbReference>
<dbReference type="InterPro" id="IPR051911">
    <property type="entry name" value="SDR_oxidoreductase"/>
</dbReference>
<dbReference type="Gene3D" id="3.40.50.720">
    <property type="entry name" value="NAD(P)-binding Rossmann-like Domain"/>
    <property type="match status" value="1"/>
</dbReference>
<dbReference type="EMBL" id="JACHCF010000010">
    <property type="protein sequence ID" value="MBB5622896.1"/>
    <property type="molecule type" value="Genomic_DNA"/>
</dbReference>
<dbReference type="PRINTS" id="PR00080">
    <property type="entry name" value="SDRFAMILY"/>
</dbReference>
<comment type="caution">
    <text evidence="4">The sequence shown here is derived from an EMBL/GenBank/DDBJ whole genome shotgun (WGS) entry which is preliminary data.</text>
</comment>
<evidence type="ECO:0000256" key="3">
    <source>
        <dbReference type="RuleBase" id="RU000363"/>
    </source>
</evidence>
<reference evidence="4 5" key="1">
    <citation type="submission" date="2020-08" db="EMBL/GenBank/DDBJ databases">
        <title>Genomic Encyclopedia of Type Strains, Phase IV (KMG-V): Genome sequencing to study the core and pangenomes of soil and plant-associated prokaryotes.</title>
        <authorList>
            <person name="Whitman W."/>
        </authorList>
    </citation>
    <scope>NUCLEOTIDE SEQUENCE [LARGE SCALE GENOMIC DNA]</scope>
    <source>
        <strain evidence="4 5">MP7CTX6</strain>
    </source>
</reference>
<keyword evidence="2" id="KW-0560">Oxidoreductase</keyword>
<evidence type="ECO:0000313" key="4">
    <source>
        <dbReference type="EMBL" id="MBB5622896.1"/>
    </source>
</evidence>
<name>A0A7W9DL41_9SPHI</name>
<sequence length="277" mass="30418">MKTILITGTSSGIGKATAKKFAAAGWNVIATMRAPQKEEELSAIKNIFLTKLDVQDKESIAAAIASGIEKFGSIDAVVNNAGFGVLGAFEKSTSEQVMQQFSVNVFGVMDVIRAILPHFRAKQAGLIINITSQGGRVTFPTCSLYHSTKFAIEGFSESLAYELLSQNISVKIIEPGSTESNFFGAVSMAANDNITAYQEFDKIALDNWYKNDTMTSTTTDIAEVIYEAASDNKDQLRYMAGVDTRLYFGARQNKSDQDYVNYMRKLFIPEILNKESK</sequence>
<protein>
    <submittedName>
        <fullName evidence="4">NAD(P)-dependent dehydrogenase (Short-subunit alcohol dehydrogenase family)</fullName>
    </submittedName>
</protein>
<comment type="similarity">
    <text evidence="1 3">Belongs to the short-chain dehydrogenases/reductases (SDR) family.</text>
</comment>
<evidence type="ECO:0000256" key="2">
    <source>
        <dbReference type="ARBA" id="ARBA00023002"/>
    </source>
</evidence>
<dbReference type="CDD" id="cd05374">
    <property type="entry name" value="17beta-HSD-like_SDR_c"/>
    <property type="match status" value="1"/>
</dbReference>
<dbReference type="GO" id="GO:0016491">
    <property type="term" value="F:oxidoreductase activity"/>
    <property type="evidence" value="ECO:0007669"/>
    <property type="project" value="UniProtKB-KW"/>
</dbReference>
<dbReference type="AlphaFoldDB" id="A0A7W9DL41"/>
<dbReference type="PANTHER" id="PTHR43976">
    <property type="entry name" value="SHORT CHAIN DEHYDROGENASE"/>
    <property type="match status" value="1"/>
</dbReference>
<dbReference type="Proteomes" id="UP000537718">
    <property type="component" value="Unassembled WGS sequence"/>
</dbReference>
<organism evidence="4 5">
    <name type="scientific">Pedobacter cryoconitis</name>
    <dbReference type="NCBI Taxonomy" id="188932"/>
    <lineage>
        <taxon>Bacteria</taxon>
        <taxon>Pseudomonadati</taxon>
        <taxon>Bacteroidota</taxon>
        <taxon>Sphingobacteriia</taxon>
        <taxon>Sphingobacteriales</taxon>
        <taxon>Sphingobacteriaceae</taxon>
        <taxon>Pedobacter</taxon>
    </lineage>
</organism>
<dbReference type="InterPro" id="IPR036291">
    <property type="entry name" value="NAD(P)-bd_dom_sf"/>
</dbReference>